<dbReference type="AlphaFoldDB" id="E6Q4F4"/>
<gene>
    <name evidence="1" type="ORF">CARN4_2071</name>
</gene>
<name>E6Q4F4_9ZZZZ</name>
<dbReference type="Gene3D" id="2.130.10.10">
    <property type="entry name" value="YVTN repeat-like/Quinoprotein amine dehydrogenase"/>
    <property type="match status" value="1"/>
</dbReference>
<organism evidence="1">
    <name type="scientific">mine drainage metagenome</name>
    <dbReference type="NCBI Taxonomy" id="410659"/>
    <lineage>
        <taxon>unclassified sequences</taxon>
        <taxon>metagenomes</taxon>
        <taxon>ecological metagenomes</taxon>
    </lineage>
</organism>
<comment type="caution">
    <text evidence="1">The sequence shown here is derived from an EMBL/GenBank/DDBJ whole genome shotgun (WGS) entry which is preliminary data.</text>
</comment>
<dbReference type="PANTHER" id="PTHR40274:SF3">
    <property type="entry name" value="VIRGINIAMYCIN B LYASE"/>
    <property type="match status" value="1"/>
</dbReference>
<dbReference type="SUPFAM" id="SSF101898">
    <property type="entry name" value="NHL repeat"/>
    <property type="match status" value="1"/>
</dbReference>
<dbReference type="Pfam" id="PF24684">
    <property type="entry name" value="Vgb_lyase"/>
    <property type="match status" value="1"/>
</dbReference>
<dbReference type="PROSITE" id="PS51257">
    <property type="entry name" value="PROKAR_LIPOPROTEIN"/>
    <property type="match status" value="1"/>
</dbReference>
<dbReference type="PANTHER" id="PTHR40274">
    <property type="entry name" value="VIRGINIAMYCIN B LYASE"/>
    <property type="match status" value="1"/>
</dbReference>
<reference evidence="1" key="1">
    <citation type="submission" date="2009-10" db="EMBL/GenBank/DDBJ databases">
        <title>Diversity of trophic interactions inside an arsenic-rich microbial ecosystem.</title>
        <authorList>
            <person name="Bertin P.N."/>
            <person name="Heinrich-Salmeron A."/>
            <person name="Pelletier E."/>
            <person name="Goulhen-Chollet F."/>
            <person name="Arsene-Ploetze F."/>
            <person name="Gallien S."/>
            <person name="Calteau A."/>
            <person name="Vallenet D."/>
            <person name="Casiot C."/>
            <person name="Chane-Woon-Ming B."/>
            <person name="Giloteaux L."/>
            <person name="Barakat M."/>
            <person name="Bonnefoy V."/>
            <person name="Bruneel O."/>
            <person name="Chandler M."/>
            <person name="Cleiss J."/>
            <person name="Duran R."/>
            <person name="Elbaz-Poulichet F."/>
            <person name="Fonknechten N."/>
            <person name="Lauga B."/>
            <person name="Mornico D."/>
            <person name="Ortet P."/>
            <person name="Schaeffer C."/>
            <person name="Siguier P."/>
            <person name="Alexander Thil Smith A."/>
            <person name="Van Dorsselaer A."/>
            <person name="Weissenbach J."/>
            <person name="Medigue C."/>
            <person name="Le Paslier D."/>
        </authorList>
    </citation>
    <scope>NUCLEOTIDE SEQUENCE</scope>
</reference>
<dbReference type="InterPro" id="IPR015943">
    <property type="entry name" value="WD40/YVTN_repeat-like_dom_sf"/>
</dbReference>
<evidence type="ECO:0008006" key="2">
    <source>
        <dbReference type="Google" id="ProtNLM"/>
    </source>
</evidence>
<evidence type="ECO:0000313" key="1">
    <source>
        <dbReference type="EMBL" id="CBI01876.1"/>
    </source>
</evidence>
<accession>E6Q4F4</accession>
<dbReference type="InterPro" id="IPR051344">
    <property type="entry name" value="Vgb"/>
</dbReference>
<proteinExistence type="predicted"/>
<protein>
    <recommendedName>
        <fullName evidence="2">Virginiamycin B lyase</fullName>
    </recommendedName>
</protein>
<dbReference type="EMBL" id="CABO01000028">
    <property type="protein sequence ID" value="CBI01876.1"/>
    <property type="molecule type" value="Genomic_DNA"/>
</dbReference>
<sequence>MRSTFVLLFLVAATALAACGGGASNSLPPANSPSSGSTHPSAAMTFHFPAPSTASGARSPKYLSPNTTSVTITITAVNGAPPSPAIPPTTIAVAPGQGSCTAVVSGGFSCTATVGAVAGNDTFLIQAYDSSGALLSSGSITVAVNPTGTTTVTTPLVLGGVTTAASIATPAPGVQPDGSAFNATQSTWIPPADGTARRLTIVISAADASGRTIVGPLASPIPIGLTDPSSGTLSYSASPSASVSGANVTAVPTTITLHYSGASFYGAGTPVSGALKIGSGSSATTIAIAPLQVATSITLANATVGIPFTVTATEAGVSGANFAATAASSGGTLHAACAPATPPPSGPTTLSCTTISGSVAFDVAPTGLGTGGSLAISDANGVNIKQSFDVTPQSGGGITVPPHTVAEYTVFTTPPTGSGNALLGLSAGPNGTHMYFTEGAIGGIGSFAPSACIPGNATSCGIVSSSITGYSSPYPLYITAANGALMFDDDNSNAVYSTSCSGGSCTATQVGATLAQPGPFVASSFGLINFEVGGTPQILQPIGSTWNALNGVFSNLSQATIGFSGEPTATGTLSSTGDPGLESVLPPSGGSIVLPTDFKTLTYCTNTSQKTTDSGALALEGIALGSDGNLWVVEKDRRFIAAISPATCIVGEYPLPNQGVTGPSFPTGDPQEYTAVSGPDGNLWVTDPANNSIDRVTTSGAATAFPIPTAAADPFDIIVGPDGNLWFTEAATLKIGEVVLQ</sequence>